<dbReference type="InterPro" id="IPR000086">
    <property type="entry name" value="NUDIX_hydrolase_dom"/>
</dbReference>
<feature type="domain" description="Nudix hydrolase" evidence="2">
    <location>
        <begin position="1"/>
        <end position="132"/>
    </location>
</feature>
<dbReference type="Gene3D" id="3.90.79.10">
    <property type="entry name" value="Nucleoside Triphosphate Pyrophosphohydrolase"/>
    <property type="match status" value="1"/>
</dbReference>
<gene>
    <name evidence="3" type="ORF">JQS43_22055</name>
</gene>
<name>A0A895Y8X2_9ACTN</name>
<organism evidence="3 4">
    <name type="scientific">Natronosporangium hydrolyticum</name>
    <dbReference type="NCBI Taxonomy" id="2811111"/>
    <lineage>
        <taxon>Bacteria</taxon>
        <taxon>Bacillati</taxon>
        <taxon>Actinomycetota</taxon>
        <taxon>Actinomycetes</taxon>
        <taxon>Micromonosporales</taxon>
        <taxon>Micromonosporaceae</taxon>
        <taxon>Natronosporangium</taxon>
    </lineage>
</organism>
<dbReference type="EMBL" id="CP070499">
    <property type="protein sequence ID" value="QSB14177.1"/>
    <property type="molecule type" value="Genomic_DNA"/>
</dbReference>
<evidence type="ECO:0000313" key="4">
    <source>
        <dbReference type="Proteomes" id="UP000662857"/>
    </source>
</evidence>
<dbReference type="InterPro" id="IPR015797">
    <property type="entry name" value="NUDIX_hydrolase-like_dom_sf"/>
</dbReference>
<sequence length="150" mass="16766">MIERVRGVLITPTNELVTIRRQRPDTPTYWVLPGGHVESTDDTLEQALHREIREELGGTASLHSLIHVLDGDEDRQHIYLGSIHDWSLADRSGPEFADHGRGSYDLHLVPFTTAGLASIDLKPDAVARLLAQTIRDTIDPFDLPDLRTSL</sequence>
<protein>
    <submittedName>
        <fullName evidence="3">NUDIX domain-containing protein</fullName>
    </submittedName>
</protein>
<evidence type="ECO:0000313" key="3">
    <source>
        <dbReference type="EMBL" id="QSB14177.1"/>
    </source>
</evidence>
<dbReference type="PANTHER" id="PTHR43736">
    <property type="entry name" value="ADP-RIBOSE PYROPHOSPHATASE"/>
    <property type="match status" value="1"/>
</dbReference>
<dbReference type="RefSeq" id="WP_239676295.1">
    <property type="nucleotide sequence ID" value="NZ_CP070499.1"/>
</dbReference>
<dbReference type="PROSITE" id="PS51462">
    <property type="entry name" value="NUDIX"/>
    <property type="match status" value="1"/>
</dbReference>
<dbReference type="PANTHER" id="PTHR43736:SF1">
    <property type="entry name" value="DIHYDRONEOPTERIN TRIPHOSPHATE DIPHOSPHATASE"/>
    <property type="match status" value="1"/>
</dbReference>
<evidence type="ECO:0000256" key="1">
    <source>
        <dbReference type="ARBA" id="ARBA00005582"/>
    </source>
</evidence>
<reference evidence="3" key="1">
    <citation type="submission" date="2021-02" db="EMBL/GenBank/DDBJ databases">
        <title>Natrosporangium hydrolyticum gen. nov., sp. nov, a haloalkaliphilic actinobacterium from a soda solonchak soil.</title>
        <authorList>
            <person name="Sorokin D.Y."/>
            <person name="Khijniak T.V."/>
            <person name="Zakharycheva A.P."/>
            <person name="Boueva O.V."/>
            <person name="Ariskina E.V."/>
            <person name="Hahnke R.L."/>
            <person name="Bunk B."/>
            <person name="Sproer C."/>
            <person name="Schumann P."/>
            <person name="Evtushenko L.I."/>
            <person name="Kublanov I.V."/>
        </authorList>
    </citation>
    <scope>NUCLEOTIDE SEQUENCE</scope>
    <source>
        <strain evidence="3">DSM 106523</strain>
    </source>
</reference>
<comment type="similarity">
    <text evidence="1">Belongs to the Nudix hydrolase family.</text>
</comment>
<dbReference type="Proteomes" id="UP000662857">
    <property type="component" value="Chromosome"/>
</dbReference>
<dbReference type="AlphaFoldDB" id="A0A895Y8X2"/>
<keyword evidence="4" id="KW-1185">Reference proteome</keyword>
<evidence type="ECO:0000259" key="2">
    <source>
        <dbReference type="PROSITE" id="PS51462"/>
    </source>
</evidence>
<dbReference type="KEGG" id="nhy:JQS43_22055"/>
<proteinExistence type="inferred from homology"/>
<dbReference type="SUPFAM" id="SSF55811">
    <property type="entry name" value="Nudix"/>
    <property type="match status" value="1"/>
</dbReference>
<dbReference type="Pfam" id="PF00293">
    <property type="entry name" value="NUDIX"/>
    <property type="match status" value="1"/>
</dbReference>
<accession>A0A895Y8X2</accession>